<proteinExistence type="predicted"/>
<accession>A0A392VLZ0</accession>
<dbReference type="EMBL" id="LXQA011217796">
    <property type="protein sequence ID" value="MCI89366.1"/>
    <property type="molecule type" value="Genomic_DNA"/>
</dbReference>
<reference evidence="1 2" key="1">
    <citation type="journal article" date="2018" name="Front. Plant Sci.">
        <title>Red Clover (Trifolium pratense) and Zigzag Clover (T. medium) - A Picture of Genomic Similarities and Differences.</title>
        <authorList>
            <person name="Dluhosova J."/>
            <person name="Istvanek J."/>
            <person name="Nedelnik J."/>
            <person name="Repkova J."/>
        </authorList>
    </citation>
    <scope>NUCLEOTIDE SEQUENCE [LARGE SCALE GENOMIC DNA]</scope>
    <source>
        <strain evidence="2">cv. 10/8</strain>
        <tissue evidence="1">Leaf</tissue>
    </source>
</reference>
<evidence type="ECO:0000313" key="1">
    <source>
        <dbReference type="EMBL" id="MCI89366.1"/>
    </source>
</evidence>
<keyword evidence="2" id="KW-1185">Reference proteome</keyword>
<sequence length="45" mass="4994">LAERRMARSSLDLAEASLGEKLPVVFSPTLARLRRAINVVLNLFV</sequence>
<name>A0A392VLZ0_9FABA</name>
<dbReference type="Proteomes" id="UP000265520">
    <property type="component" value="Unassembled WGS sequence"/>
</dbReference>
<evidence type="ECO:0000313" key="2">
    <source>
        <dbReference type="Proteomes" id="UP000265520"/>
    </source>
</evidence>
<feature type="non-terminal residue" evidence="1">
    <location>
        <position position="1"/>
    </location>
</feature>
<organism evidence="1 2">
    <name type="scientific">Trifolium medium</name>
    <dbReference type="NCBI Taxonomy" id="97028"/>
    <lineage>
        <taxon>Eukaryota</taxon>
        <taxon>Viridiplantae</taxon>
        <taxon>Streptophyta</taxon>
        <taxon>Embryophyta</taxon>
        <taxon>Tracheophyta</taxon>
        <taxon>Spermatophyta</taxon>
        <taxon>Magnoliopsida</taxon>
        <taxon>eudicotyledons</taxon>
        <taxon>Gunneridae</taxon>
        <taxon>Pentapetalae</taxon>
        <taxon>rosids</taxon>
        <taxon>fabids</taxon>
        <taxon>Fabales</taxon>
        <taxon>Fabaceae</taxon>
        <taxon>Papilionoideae</taxon>
        <taxon>50 kb inversion clade</taxon>
        <taxon>NPAAA clade</taxon>
        <taxon>Hologalegina</taxon>
        <taxon>IRL clade</taxon>
        <taxon>Trifolieae</taxon>
        <taxon>Trifolium</taxon>
    </lineage>
</organism>
<protein>
    <submittedName>
        <fullName evidence="1">Uncharacterized protein</fullName>
    </submittedName>
</protein>
<comment type="caution">
    <text evidence="1">The sequence shown here is derived from an EMBL/GenBank/DDBJ whole genome shotgun (WGS) entry which is preliminary data.</text>
</comment>
<dbReference type="AlphaFoldDB" id="A0A392VLZ0"/>